<feature type="domain" description="Metallo-beta-lactamase" evidence="1">
    <location>
        <begin position="121"/>
        <end position="313"/>
    </location>
</feature>
<dbReference type="GO" id="GO:0070290">
    <property type="term" value="F:N-acylphosphatidylethanolamine-specific phospholipase D activity"/>
    <property type="evidence" value="ECO:0007669"/>
    <property type="project" value="InterPro"/>
</dbReference>
<dbReference type="PANTHER" id="PTHR15032">
    <property type="entry name" value="N-ACYL-PHOSPHATIDYLETHANOLAMINE-HYDROLYZING PHOSPHOLIPASE D"/>
    <property type="match status" value="1"/>
</dbReference>
<dbReference type="EMBL" id="KT336261">
    <property type="protein sequence ID" value="ALB76171.1"/>
    <property type="molecule type" value="Genomic_DNA"/>
</dbReference>
<dbReference type="GO" id="GO:0005737">
    <property type="term" value="C:cytoplasm"/>
    <property type="evidence" value="ECO:0007669"/>
    <property type="project" value="TreeGrafter"/>
</dbReference>
<dbReference type="GO" id="GO:0008270">
    <property type="term" value="F:zinc ion binding"/>
    <property type="evidence" value="ECO:0007669"/>
    <property type="project" value="InterPro"/>
</dbReference>
<dbReference type="SUPFAM" id="SSF56281">
    <property type="entry name" value="Metallo-hydrolase/oxidoreductase"/>
    <property type="match status" value="1"/>
</dbReference>
<sequence>MKQKMIICISIFIVLVLTVIIVLNHPAFGRTPRGERLVRIERSPNYKKGQFVNQEPTPFMTTDKSRWRIMWDNLTEKKPDNLVPSESIHAVKTDLKQLDLSKDAVVWFGHSSYLLINGGKKILVDPVLTTGFPAFLMMKPFKGTDIYSPEDIPEVDYLIITHDHYDHLDYGTVKAIRDKVDKVICPLGVGEHLEYWGYSAEKIVEMDWNEVYTSEPGFRITCLPARHFSGRFLRQNPSLWASFMLEGHSTVYIGGDSGYGAHFSEIGKRFPHIDLAILENGQYNEDWRYIHTMPEQLPVEVHELDAAKVLPVHNSKFSLSRHAWDEPIHRIEQAATKDSSLHVIHGIIGSPITY</sequence>
<organism evidence="2">
    <name type="scientific">uncultured bacterium 33g20</name>
    <dbReference type="NCBI Taxonomy" id="1701364"/>
    <lineage>
        <taxon>Bacteria</taxon>
        <taxon>environmental samples</taxon>
    </lineage>
</organism>
<dbReference type="Gene3D" id="3.60.15.10">
    <property type="entry name" value="Ribonuclease Z/Hydroxyacylglutathione hydrolase-like"/>
    <property type="match status" value="1"/>
</dbReference>
<dbReference type="Pfam" id="PF12706">
    <property type="entry name" value="Lactamase_B_2"/>
    <property type="match status" value="1"/>
</dbReference>
<proteinExistence type="predicted"/>
<evidence type="ECO:0000259" key="1">
    <source>
        <dbReference type="Pfam" id="PF12706"/>
    </source>
</evidence>
<dbReference type="InterPro" id="IPR024884">
    <property type="entry name" value="NAPE-PLD"/>
</dbReference>
<evidence type="ECO:0000313" key="2">
    <source>
        <dbReference type="EMBL" id="ALB76171.1"/>
    </source>
</evidence>
<dbReference type="InterPro" id="IPR001279">
    <property type="entry name" value="Metallo-B-lactamas"/>
</dbReference>
<protein>
    <submittedName>
        <fullName evidence="2">Metallo-beta-lactamase superfamily protein</fullName>
    </submittedName>
</protein>
<dbReference type="PIRSF" id="PIRSF038896">
    <property type="entry name" value="NAPE-PLD"/>
    <property type="match status" value="1"/>
</dbReference>
<dbReference type="AlphaFoldDB" id="A0A0M3Q112"/>
<accession>A0A0M3Q112</accession>
<dbReference type="PANTHER" id="PTHR15032:SF4">
    <property type="entry name" value="N-ACYL-PHOSPHATIDYLETHANOLAMINE-HYDROLYZING PHOSPHOLIPASE D"/>
    <property type="match status" value="1"/>
</dbReference>
<name>A0A0M3Q112_9BACT</name>
<dbReference type="InterPro" id="IPR036866">
    <property type="entry name" value="RibonucZ/Hydroxyglut_hydro"/>
</dbReference>
<reference evidence="2" key="1">
    <citation type="journal article" date="2015" name="Proc. Natl. Acad. Sci. U.S.A.">
        <title>Functional metagenomic discovery of bacterial effectors in the human microbiome and isolation of commendamide, a GPCR G2A/132 agonist.</title>
        <authorList>
            <person name="Cohen L.J."/>
            <person name="Kang H.S."/>
            <person name="Chu J."/>
            <person name="Huang Y.H."/>
            <person name="Gordon E.A."/>
            <person name="Reddy B.V."/>
            <person name="Ternei M.A."/>
            <person name="Craig J.W."/>
            <person name="Brady S.F."/>
        </authorList>
    </citation>
    <scope>NUCLEOTIDE SEQUENCE</scope>
</reference>